<sequence length="294" mass="31506">MEHATTEHAATERASSDSATAERTTAEQAQLMREQILQMGTGPDGTHVGGSLSSADLLTVLYQEVLRLRPEEPDWPDRDRFILSKGHASAALYAALSARGFLPAEELAEYGTSGSRLAGHPLRRLPGVEFPTGSLGHGLSLGVGTALALRRTGRSGRAYVLMGDGELQEGSVWEAAMSAAHLRLGGLTAIVDRNRLQITGDTEERMGLEPLAGKWRSFGWQVLTVDGHDLDALRAAFAALPGPTGQPVVIIADTVKGKGVPLFENKKKSHSVKLSPNLHRRALAGLRARSRRQS</sequence>
<dbReference type="Pfam" id="PF00456">
    <property type="entry name" value="Transketolase_N"/>
    <property type="match status" value="1"/>
</dbReference>
<dbReference type="SUPFAM" id="SSF52518">
    <property type="entry name" value="Thiamin diphosphate-binding fold (THDP-binding)"/>
    <property type="match status" value="1"/>
</dbReference>
<dbReference type="InterPro" id="IPR005474">
    <property type="entry name" value="Transketolase_N"/>
</dbReference>
<feature type="compositionally biased region" description="Basic and acidic residues" evidence="4">
    <location>
        <begin position="1"/>
        <end position="15"/>
    </location>
</feature>
<dbReference type="EMBL" id="QUAK01000100">
    <property type="protein sequence ID" value="RFU85227.1"/>
    <property type="molecule type" value="Genomic_DNA"/>
</dbReference>
<dbReference type="OrthoDB" id="8732661at2"/>
<proteinExistence type="inferred from homology"/>
<feature type="domain" description="Transketolase N-terminal" evidence="5">
    <location>
        <begin position="45"/>
        <end position="274"/>
    </location>
</feature>
<keyword evidence="7" id="KW-1185">Reference proteome</keyword>
<dbReference type="CDD" id="cd02012">
    <property type="entry name" value="TPP_TK"/>
    <property type="match status" value="1"/>
</dbReference>
<evidence type="ECO:0000256" key="1">
    <source>
        <dbReference type="ARBA" id="ARBA00001964"/>
    </source>
</evidence>
<accession>A0A372M4J5</accession>
<dbReference type="Proteomes" id="UP000263094">
    <property type="component" value="Unassembled WGS sequence"/>
</dbReference>
<evidence type="ECO:0000256" key="4">
    <source>
        <dbReference type="SAM" id="MobiDB-lite"/>
    </source>
</evidence>
<evidence type="ECO:0000259" key="5">
    <source>
        <dbReference type="Pfam" id="PF00456"/>
    </source>
</evidence>
<evidence type="ECO:0000256" key="3">
    <source>
        <dbReference type="ARBA" id="ARBA00023052"/>
    </source>
</evidence>
<comment type="similarity">
    <text evidence="2">Belongs to the transketolase family.</text>
</comment>
<keyword evidence="3" id="KW-0786">Thiamine pyrophosphate</keyword>
<organism evidence="6 7">
    <name type="scientific">Streptomyces triticagri</name>
    <dbReference type="NCBI Taxonomy" id="2293568"/>
    <lineage>
        <taxon>Bacteria</taxon>
        <taxon>Bacillati</taxon>
        <taxon>Actinomycetota</taxon>
        <taxon>Actinomycetes</taxon>
        <taxon>Kitasatosporales</taxon>
        <taxon>Streptomycetaceae</taxon>
        <taxon>Streptomyces</taxon>
    </lineage>
</organism>
<dbReference type="PANTHER" id="PTHR47514:SF1">
    <property type="entry name" value="TRANSKETOLASE N-TERMINAL SECTION-RELATED"/>
    <property type="match status" value="1"/>
</dbReference>
<dbReference type="PANTHER" id="PTHR47514">
    <property type="entry name" value="TRANSKETOLASE N-TERMINAL SECTION-RELATED"/>
    <property type="match status" value="1"/>
</dbReference>
<dbReference type="AlphaFoldDB" id="A0A372M4J5"/>
<dbReference type="Gene3D" id="3.40.50.970">
    <property type="match status" value="1"/>
</dbReference>
<dbReference type="GO" id="GO:0000287">
    <property type="term" value="F:magnesium ion binding"/>
    <property type="evidence" value="ECO:0007669"/>
    <property type="project" value="UniProtKB-ARBA"/>
</dbReference>
<name>A0A372M4J5_9ACTN</name>
<evidence type="ECO:0000313" key="6">
    <source>
        <dbReference type="EMBL" id="RFU85227.1"/>
    </source>
</evidence>
<feature type="region of interest" description="Disordered" evidence="4">
    <location>
        <begin position="1"/>
        <end position="27"/>
    </location>
</feature>
<reference evidence="6 7" key="1">
    <citation type="submission" date="2018-08" db="EMBL/GenBank/DDBJ databases">
        <title>Isolation, diversity and antifungal activity of Actinobacteria from wheat.</title>
        <authorList>
            <person name="Han C."/>
        </authorList>
    </citation>
    <scope>NUCLEOTIDE SEQUENCE [LARGE SCALE GENOMIC DNA]</scope>
    <source>
        <strain evidence="6 7">NEAU-YY421</strain>
    </source>
</reference>
<dbReference type="InterPro" id="IPR029061">
    <property type="entry name" value="THDP-binding"/>
</dbReference>
<gene>
    <name evidence="6" type="ORF">DY218_18575</name>
</gene>
<evidence type="ECO:0000313" key="7">
    <source>
        <dbReference type="Proteomes" id="UP000263094"/>
    </source>
</evidence>
<comment type="caution">
    <text evidence="6">The sequence shown here is derived from an EMBL/GenBank/DDBJ whole genome shotgun (WGS) entry which is preliminary data.</text>
</comment>
<protein>
    <submittedName>
        <fullName evidence="6">Transketolase</fullName>
    </submittedName>
</protein>
<evidence type="ECO:0000256" key="2">
    <source>
        <dbReference type="ARBA" id="ARBA00007131"/>
    </source>
</evidence>
<comment type="cofactor">
    <cofactor evidence="1">
        <name>thiamine diphosphate</name>
        <dbReference type="ChEBI" id="CHEBI:58937"/>
    </cofactor>
</comment>